<sequence>MLIAFIVIVSLGLLLFSFVAVSLSTVQKRDVARDGYKVWMEQSKQATIRINHEERLIETPDLKLTFGQVNRVRIVENHEYTDVYLLYTDESFMTDWIEFSLHKKSAPYQSNEEFIRELQWIAERAGGAVVLSGNQVYENTMSLSRPLRKIGELLKIMTGEKRRNLEANLPQFQLRIFTKREVEVHSPDGEVSNIIVREGFRFFSPACSATFLFLHTFSTIYLAAIDEEGKTFLLYDEKKEDWFCDGIWRPDCQADLWIIARYMSDPSTVKQPLST</sequence>
<evidence type="ECO:0000313" key="1">
    <source>
        <dbReference type="EMBL" id="TGB02930.1"/>
    </source>
</evidence>
<proteinExistence type="predicted"/>
<dbReference type="AlphaFoldDB" id="A0A4Z0H092"/>
<keyword evidence="2" id="KW-1185">Reference proteome</keyword>
<accession>A0A4Z0H092</accession>
<comment type="caution">
    <text evidence="1">The sequence shown here is derived from an EMBL/GenBank/DDBJ whole genome shotgun (WGS) entry which is preliminary data.</text>
</comment>
<protein>
    <submittedName>
        <fullName evidence="1">Uncharacterized protein</fullName>
    </submittedName>
</protein>
<organism evidence="1 2">
    <name type="scientific">Halobacillus salinus</name>
    <dbReference type="NCBI Taxonomy" id="192814"/>
    <lineage>
        <taxon>Bacteria</taxon>
        <taxon>Bacillati</taxon>
        <taxon>Bacillota</taxon>
        <taxon>Bacilli</taxon>
        <taxon>Bacillales</taxon>
        <taxon>Bacillaceae</taxon>
        <taxon>Halobacillus</taxon>
    </lineage>
</organism>
<dbReference type="RefSeq" id="WP_135327839.1">
    <property type="nucleotide sequence ID" value="NZ_SRJC01000002.1"/>
</dbReference>
<dbReference type="STRING" id="192814.GCA_900166575_02709"/>
<dbReference type="Proteomes" id="UP000297982">
    <property type="component" value="Unassembled WGS sequence"/>
</dbReference>
<name>A0A4Z0H092_9BACI</name>
<reference evidence="1 2" key="1">
    <citation type="journal article" date="2003" name="Int. J. Syst. Evol. Microbiol.">
        <title>Halobacillus salinus sp. nov., isolated from a salt lake on the coast of the East Sea in Korea.</title>
        <authorList>
            <person name="Yoon J.H."/>
            <person name="Kang K.H."/>
            <person name="Park Y.H."/>
        </authorList>
    </citation>
    <scope>NUCLEOTIDE SEQUENCE [LARGE SCALE GENOMIC DNA]</scope>
    <source>
        <strain evidence="1 2">HSL-3</strain>
    </source>
</reference>
<gene>
    <name evidence="1" type="ORF">E4663_12330</name>
</gene>
<evidence type="ECO:0000313" key="2">
    <source>
        <dbReference type="Proteomes" id="UP000297982"/>
    </source>
</evidence>
<dbReference type="EMBL" id="SRJC01000002">
    <property type="protein sequence ID" value="TGB02930.1"/>
    <property type="molecule type" value="Genomic_DNA"/>
</dbReference>